<feature type="transmembrane region" description="Helical" evidence="1">
    <location>
        <begin position="253"/>
        <end position="277"/>
    </location>
</feature>
<dbReference type="RefSeq" id="WP_104687921.1">
    <property type="nucleotide sequence ID" value="NZ_JBKTHY010000003.1"/>
</dbReference>
<comment type="caution">
    <text evidence="2">The sequence shown here is derived from an EMBL/GenBank/DDBJ whole genome shotgun (WGS) entry which is preliminary data.</text>
</comment>
<feature type="transmembrane region" description="Helical" evidence="1">
    <location>
        <begin position="37"/>
        <end position="55"/>
    </location>
</feature>
<feature type="transmembrane region" description="Helical" evidence="1">
    <location>
        <begin position="373"/>
        <end position="389"/>
    </location>
</feature>
<proteinExistence type="predicted"/>
<feature type="transmembrane region" description="Helical" evidence="1">
    <location>
        <begin position="213"/>
        <end position="246"/>
    </location>
</feature>
<feature type="transmembrane region" description="Helical" evidence="1">
    <location>
        <begin position="12"/>
        <end position="31"/>
    </location>
</feature>
<organism evidence="2 3">
    <name type="scientific">Limosilactobacillus pontis</name>
    <dbReference type="NCBI Taxonomy" id="35787"/>
    <lineage>
        <taxon>Bacteria</taxon>
        <taxon>Bacillati</taxon>
        <taxon>Bacillota</taxon>
        <taxon>Bacilli</taxon>
        <taxon>Lactobacillales</taxon>
        <taxon>Lactobacillaceae</taxon>
        <taxon>Limosilactobacillus</taxon>
    </lineage>
</organism>
<evidence type="ECO:0000313" key="3">
    <source>
        <dbReference type="Proteomes" id="UP000239920"/>
    </source>
</evidence>
<keyword evidence="1" id="KW-0472">Membrane</keyword>
<feature type="transmembrane region" description="Helical" evidence="1">
    <location>
        <begin position="67"/>
        <end position="87"/>
    </location>
</feature>
<reference evidence="2 3" key="1">
    <citation type="submission" date="2017-09" db="EMBL/GenBank/DDBJ databases">
        <title>Bacterial strain isolated from the female urinary microbiota.</title>
        <authorList>
            <person name="Thomas-White K."/>
            <person name="Kumar N."/>
            <person name="Forster S."/>
            <person name="Putonti C."/>
            <person name="Lawley T."/>
            <person name="Wolfe A.J."/>
        </authorList>
    </citation>
    <scope>NUCLEOTIDE SEQUENCE [LARGE SCALE GENOMIC DNA]</scope>
    <source>
        <strain evidence="2 3">UMB0683</strain>
    </source>
</reference>
<dbReference type="OrthoDB" id="2164445at2"/>
<dbReference type="EMBL" id="PNFV01000001">
    <property type="protein sequence ID" value="PMB83360.1"/>
    <property type="molecule type" value="Genomic_DNA"/>
</dbReference>
<feature type="transmembrane region" description="Helical" evidence="1">
    <location>
        <begin position="175"/>
        <end position="201"/>
    </location>
</feature>
<sequence length="419" mass="48398">MYKENKQTEKFRLIRVLWLMYVLFPFYLRGIVVYQNIIFYGVSILFTVYFFYKLFSARIERGYISRYFLYLLLFLALTIFSALIPFFKGTGDYSYTILLLTCWGRIFVLTGTVILSNSVIRYINLLIDAINSYVICSIVLLIPRLHSFYMSILDSSTLVSSRAEEFYSQDYYTRFGLLGFSGFGCTLMCAAAVLLCCFMIVNKIGKEESISKYVWRMTISLVGTAMYGRVGLFASVLLIVITLVYLAIKYKKFAILSGSIFSAVLIVILFVANASYLQQISSIRWMFEGFFNYLDYGTFTTKSTEALGNMYFWPGAKTFFWGDGYYNVAGRYYMGTDVGFLRPLLFGGIYFELLYYATILPLLSVINKNFTKRNGSFLLFIIIIFLVFFEFKGEVLISFSYIVYTIVCAILLSKRINIK</sequence>
<dbReference type="AlphaFoldDB" id="A0A2J6NPW6"/>
<gene>
    <name evidence="2" type="ORF">CK797_00775</name>
</gene>
<feature type="transmembrane region" description="Helical" evidence="1">
    <location>
        <begin position="395"/>
        <end position="413"/>
    </location>
</feature>
<evidence type="ECO:0000256" key="1">
    <source>
        <dbReference type="SAM" id="Phobius"/>
    </source>
</evidence>
<evidence type="ECO:0000313" key="2">
    <source>
        <dbReference type="EMBL" id="PMB83360.1"/>
    </source>
</evidence>
<protein>
    <recommendedName>
        <fullName evidence="4">Polysaccharide polymerase</fullName>
    </recommendedName>
</protein>
<keyword evidence="1" id="KW-1133">Transmembrane helix</keyword>
<feature type="transmembrane region" description="Helical" evidence="1">
    <location>
        <begin position="122"/>
        <end position="142"/>
    </location>
</feature>
<keyword evidence="1" id="KW-0812">Transmembrane</keyword>
<evidence type="ECO:0008006" key="4">
    <source>
        <dbReference type="Google" id="ProtNLM"/>
    </source>
</evidence>
<name>A0A2J6NPW6_9LACO</name>
<feature type="transmembrane region" description="Helical" evidence="1">
    <location>
        <begin position="93"/>
        <end position="115"/>
    </location>
</feature>
<accession>A0A2J6NPW6</accession>
<dbReference type="Proteomes" id="UP000239920">
    <property type="component" value="Unassembled WGS sequence"/>
</dbReference>
<feature type="transmembrane region" description="Helical" evidence="1">
    <location>
        <begin position="344"/>
        <end position="366"/>
    </location>
</feature>